<dbReference type="eggNOG" id="COG0682">
    <property type="taxonomic scope" value="Bacteria"/>
</dbReference>
<dbReference type="RefSeq" id="WP_018066722.1">
    <property type="nucleotide sequence ID" value="NZ_AQWH01000027.1"/>
</dbReference>
<keyword evidence="4 7" id="KW-0812">Transmembrane</keyword>
<dbReference type="GO" id="GO:0042158">
    <property type="term" value="P:lipoprotein biosynthetic process"/>
    <property type="evidence" value="ECO:0007669"/>
    <property type="project" value="UniProtKB-UniRule"/>
</dbReference>
<feature type="transmembrane region" description="Helical" evidence="7">
    <location>
        <begin position="28"/>
        <end position="50"/>
    </location>
</feature>
<evidence type="ECO:0000256" key="6">
    <source>
        <dbReference type="ARBA" id="ARBA00023136"/>
    </source>
</evidence>
<dbReference type="STRING" id="1122214.Mame_04028"/>
<dbReference type="EMBL" id="CP020330">
    <property type="protein sequence ID" value="AQZ53328.1"/>
    <property type="molecule type" value="Genomic_DNA"/>
</dbReference>
<evidence type="ECO:0000256" key="7">
    <source>
        <dbReference type="HAMAP-Rule" id="MF_01147"/>
    </source>
</evidence>
<feature type="transmembrane region" description="Helical" evidence="7">
    <location>
        <begin position="246"/>
        <end position="271"/>
    </location>
</feature>
<dbReference type="InterPro" id="IPR001640">
    <property type="entry name" value="Lgt"/>
</dbReference>
<evidence type="ECO:0000256" key="5">
    <source>
        <dbReference type="ARBA" id="ARBA00022989"/>
    </source>
</evidence>
<gene>
    <name evidence="8" type="primary">lgt_1</name>
    <name evidence="7" type="synonym">lgt</name>
    <name evidence="8" type="ORF">Mame_04028</name>
</gene>
<proteinExistence type="inferred from homology"/>
<comment type="subcellular location">
    <subcellularLocation>
        <location evidence="7">Cell membrane</location>
        <topology evidence="7">Multi-pass membrane protein</topology>
    </subcellularLocation>
</comment>
<feature type="transmembrane region" description="Helical" evidence="7">
    <location>
        <begin position="111"/>
        <end position="128"/>
    </location>
</feature>
<evidence type="ECO:0000256" key="2">
    <source>
        <dbReference type="ARBA" id="ARBA00022475"/>
    </source>
</evidence>
<keyword evidence="8" id="KW-0328">Glycosyltransferase</keyword>
<protein>
    <recommendedName>
        <fullName evidence="7">Phosphatidylglycerol--prolipoprotein diacylglyceryl transferase</fullName>
        <ecNumber evidence="7">2.5.1.145</ecNumber>
    </recommendedName>
</protein>
<dbReference type="PANTHER" id="PTHR30589">
    <property type="entry name" value="PROLIPOPROTEIN DIACYLGLYCERYL TRANSFERASE"/>
    <property type="match status" value="1"/>
</dbReference>
<dbReference type="NCBIfam" id="TIGR00544">
    <property type="entry name" value="lgt"/>
    <property type="match status" value="1"/>
</dbReference>
<feature type="transmembrane region" description="Helical" evidence="7">
    <location>
        <begin position="192"/>
        <end position="210"/>
    </location>
</feature>
<evidence type="ECO:0000256" key="3">
    <source>
        <dbReference type="ARBA" id="ARBA00022679"/>
    </source>
</evidence>
<comment type="function">
    <text evidence="7">Catalyzes the transfer of the diacylglyceryl group from phosphatidylglycerol to the sulfhydryl group of the N-terminal cysteine of a prolipoprotein, the first step in the formation of mature lipoproteins.</text>
</comment>
<dbReference type="EC" id="2.5.1.145" evidence="7"/>
<feature type="binding site" evidence="7">
    <location>
        <position position="154"/>
    </location>
    <ligand>
        <name>a 1,2-diacyl-sn-glycero-3-phospho-(1'-sn-glycerol)</name>
        <dbReference type="ChEBI" id="CHEBI:64716"/>
    </ligand>
</feature>
<dbReference type="GO" id="GO:0005886">
    <property type="term" value="C:plasma membrane"/>
    <property type="evidence" value="ECO:0007669"/>
    <property type="project" value="UniProtKB-SubCell"/>
</dbReference>
<accession>A0A1U9Z6M4</accession>
<dbReference type="Pfam" id="PF01790">
    <property type="entry name" value="LGT"/>
    <property type="match status" value="1"/>
</dbReference>
<feature type="transmembrane region" description="Helical" evidence="7">
    <location>
        <begin position="217"/>
        <end position="234"/>
    </location>
</feature>
<dbReference type="UniPathway" id="UPA00664"/>
<evidence type="ECO:0000256" key="4">
    <source>
        <dbReference type="ARBA" id="ARBA00022692"/>
    </source>
</evidence>
<dbReference type="AlphaFoldDB" id="A0A1U9Z6M4"/>
<keyword evidence="5 7" id="KW-1133">Transmembrane helix</keyword>
<dbReference type="GO" id="GO:0008961">
    <property type="term" value="F:phosphatidylglycerol-prolipoprotein diacylglyceryl transferase activity"/>
    <property type="evidence" value="ECO:0007669"/>
    <property type="project" value="UniProtKB-UniRule"/>
</dbReference>
<keyword evidence="9" id="KW-1185">Reference proteome</keyword>
<dbReference type="Proteomes" id="UP000191135">
    <property type="component" value="Chromosome"/>
</dbReference>
<keyword evidence="8" id="KW-0449">Lipoprotein</keyword>
<reference evidence="8 9" key="1">
    <citation type="submission" date="2017-03" db="EMBL/GenBank/DDBJ databases">
        <title>Foreign affairs: Plasmid Transfer between Roseobacters and Rhizobia.</title>
        <authorList>
            <person name="Bartling P."/>
            <person name="Bunk B."/>
            <person name="Overmann J."/>
            <person name="Brinkmann H."/>
            <person name="Petersen J."/>
        </authorList>
    </citation>
    <scope>NUCLEOTIDE SEQUENCE [LARGE SCALE GENOMIC DNA]</scope>
    <source>
        <strain evidence="8 9">MACL11</strain>
    </source>
</reference>
<feature type="transmembrane region" description="Helical" evidence="7">
    <location>
        <begin position="71"/>
        <end position="91"/>
    </location>
</feature>
<feature type="transmembrane region" description="Helical" evidence="7">
    <location>
        <begin position="135"/>
        <end position="156"/>
    </location>
</feature>
<dbReference type="HAMAP" id="MF_01147">
    <property type="entry name" value="Lgt"/>
    <property type="match status" value="1"/>
</dbReference>
<comment type="pathway">
    <text evidence="7">Protein modification; lipoprotein biosynthesis (diacylglyceryl transfer).</text>
</comment>
<organism evidence="8 9">
    <name type="scientific">Martelella mediterranea DSM 17316</name>
    <dbReference type="NCBI Taxonomy" id="1122214"/>
    <lineage>
        <taxon>Bacteria</taxon>
        <taxon>Pseudomonadati</taxon>
        <taxon>Pseudomonadota</taxon>
        <taxon>Alphaproteobacteria</taxon>
        <taxon>Hyphomicrobiales</taxon>
        <taxon>Aurantimonadaceae</taxon>
        <taxon>Martelella</taxon>
    </lineage>
</organism>
<keyword evidence="2 7" id="KW-1003">Cell membrane</keyword>
<dbReference type="PANTHER" id="PTHR30589:SF0">
    <property type="entry name" value="PHOSPHATIDYLGLYCEROL--PROLIPOPROTEIN DIACYLGLYCERYL TRANSFERASE"/>
    <property type="match status" value="1"/>
</dbReference>
<evidence type="ECO:0000313" key="8">
    <source>
        <dbReference type="EMBL" id="AQZ53328.1"/>
    </source>
</evidence>
<dbReference type="PROSITE" id="PS01311">
    <property type="entry name" value="LGT"/>
    <property type="match status" value="1"/>
</dbReference>
<sequence length="283" mass="31540">MLPDHIKLAAIPYPAIDPIALRLGPLQIHWYGLAYVAGILLGWLYARWLLKKDRLWPANQPPMAVARLDDFVTWSVIGIVVGGRLGYMLFYAPGAFLANPLTIFKIWDGGMSFHGGLIGMIVVMIIFSRRHGIRVWSLLDLIATVAPIGLFFGRIANFINAELWGRPSDVPWAMVFPGAGDLPRHPSQLYEAGLEGIVILIVLFVITRFFGALKRPGLTGSIFICLYALSRIFVEFFREPDPQLGYLFGGWLTMGMVLSLPMLAVGLWGIWYSGRMARRSPAP</sequence>
<evidence type="ECO:0000313" key="9">
    <source>
        <dbReference type="Proteomes" id="UP000191135"/>
    </source>
</evidence>
<name>A0A1U9Z6M4_9HYPH</name>
<comment type="catalytic activity">
    <reaction evidence="7">
        <text>L-cysteinyl-[prolipoprotein] + a 1,2-diacyl-sn-glycero-3-phospho-(1'-sn-glycerol) = an S-1,2-diacyl-sn-glyceryl-L-cysteinyl-[prolipoprotein] + sn-glycerol 1-phosphate + H(+)</text>
        <dbReference type="Rhea" id="RHEA:56712"/>
        <dbReference type="Rhea" id="RHEA-COMP:14679"/>
        <dbReference type="Rhea" id="RHEA-COMP:14680"/>
        <dbReference type="ChEBI" id="CHEBI:15378"/>
        <dbReference type="ChEBI" id="CHEBI:29950"/>
        <dbReference type="ChEBI" id="CHEBI:57685"/>
        <dbReference type="ChEBI" id="CHEBI:64716"/>
        <dbReference type="ChEBI" id="CHEBI:140658"/>
        <dbReference type="EC" id="2.5.1.145"/>
    </reaction>
</comment>
<keyword evidence="6 7" id="KW-0472">Membrane</keyword>
<comment type="similarity">
    <text evidence="1 7">Belongs to the Lgt family.</text>
</comment>
<dbReference type="KEGG" id="mmed:Mame_04028"/>
<keyword evidence="3 7" id="KW-0808">Transferase</keyword>
<evidence type="ECO:0000256" key="1">
    <source>
        <dbReference type="ARBA" id="ARBA00007150"/>
    </source>
</evidence>